<gene>
    <name evidence="2" type="ORF">GT728_21365</name>
</gene>
<feature type="signal peptide" evidence="1">
    <location>
        <begin position="1"/>
        <end position="29"/>
    </location>
</feature>
<dbReference type="InterPro" id="IPR012332">
    <property type="entry name" value="Autotransporter_pectin_lyase_C"/>
</dbReference>
<proteinExistence type="predicted"/>
<name>A0A6L8T9U6_9FIRM</name>
<protein>
    <recommendedName>
        <fullName evidence="4">Right handed beta helix domain-containing protein</fullName>
    </recommendedName>
</protein>
<feature type="chain" id="PRO_5026685076" description="Right handed beta helix domain-containing protein" evidence="1">
    <location>
        <begin position="30"/>
        <end position="386"/>
    </location>
</feature>
<sequence length="386" mass="40362">MKKKCFKKTVSWALSIVMSATMAVTPVLADTFTDGSQLIVSEDAGEETPAAAISDAEDEGMMEPEHTFEIEDNCEDSGRTGFSSENEASGFSDDSVLAAQTEEKAAVYLNPSSGNDGNTGESATSAVNTLSKAVELAQGGDIFLLDRVEVDSDIKLSNVTFRPGKSNMSGMLYISRGKVTLENIIINNKTPDGKSCQFSNYPIEVTGRLATLTIADGTEIGPFPGNSCIIVSYDSTVNLNGGKILGDKQNTVEYGGGIFSSYSNININGGTISDNQSIRGSGIYAINDSNVSLKGGSIIHNKSGQGAGVYLSISKLFINGESCQITQNTVTTEPSPKDMRGEGGGIYLIYSEAEIESGTINENTAIATAPDEYGNVSGGLGGAISA</sequence>
<evidence type="ECO:0008006" key="4">
    <source>
        <dbReference type="Google" id="ProtNLM"/>
    </source>
</evidence>
<evidence type="ECO:0000313" key="2">
    <source>
        <dbReference type="EMBL" id="MZL35638.1"/>
    </source>
</evidence>
<dbReference type="Proteomes" id="UP000477285">
    <property type="component" value="Unassembled WGS sequence"/>
</dbReference>
<dbReference type="AlphaFoldDB" id="A0A6L8T9U6"/>
<accession>A0A6L8T9U6</accession>
<evidence type="ECO:0000313" key="3">
    <source>
        <dbReference type="Proteomes" id="UP000477285"/>
    </source>
</evidence>
<dbReference type="EMBL" id="WWVQ01000129">
    <property type="protein sequence ID" value="MZL35638.1"/>
    <property type="molecule type" value="Genomic_DNA"/>
</dbReference>
<evidence type="ECO:0000256" key="1">
    <source>
        <dbReference type="SAM" id="SignalP"/>
    </source>
</evidence>
<organism evidence="2 3">
    <name type="scientific">Blautia wexlerae</name>
    <dbReference type="NCBI Taxonomy" id="418240"/>
    <lineage>
        <taxon>Bacteria</taxon>
        <taxon>Bacillati</taxon>
        <taxon>Bacillota</taxon>
        <taxon>Clostridia</taxon>
        <taxon>Lachnospirales</taxon>
        <taxon>Lachnospiraceae</taxon>
        <taxon>Blautia</taxon>
    </lineage>
</organism>
<dbReference type="InterPro" id="IPR011050">
    <property type="entry name" value="Pectin_lyase_fold/virulence"/>
</dbReference>
<dbReference type="Gene3D" id="2.160.20.20">
    <property type="match status" value="1"/>
</dbReference>
<reference evidence="2 3" key="1">
    <citation type="journal article" date="2019" name="Nat. Med.">
        <title>A library of human gut bacterial isolates paired with longitudinal multiomics data enables mechanistic microbiome research.</title>
        <authorList>
            <person name="Poyet M."/>
            <person name="Groussin M."/>
            <person name="Gibbons S.M."/>
            <person name="Avila-Pacheco J."/>
            <person name="Jiang X."/>
            <person name="Kearney S.M."/>
            <person name="Perrotta A.R."/>
            <person name="Berdy B."/>
            <person name="Zhao S."/>
            <person name="Lieberman T.D."/>
            <person name="Swanson P.K."/>
            <person name="Smith M."/>
            <person name="Roesemann S."/>
            <person name="Alexander J.E."/>
            <person name="Rich S.A."/>
            <person name="Livny J."/>
            <person name="Vlamakis H."/>
            <person name="Clish C."/>
            <person name="Bullock K."/>
            <person name="Deik A."/>
            <person name="Scott J."/>
            <person name="Pierce K.A."/>
            <person name="Xavier R.J."/>
            <person name="Alm E.J."/>
        </authorList>
    </citation>
    <scope>NUCLEOTIDE SEQUENCE [LARGE SCALE GENOMIC DNA]</scope>
    <source>
        <strain evidence="2 3">BIOML-A1</strain>
    </source>
</reference>
<keyword evidence="1" id="KW-0732">Signal</keyword>
<comment type="caution">
    <text evidence="2">The sequence shown here is derived from an EMBL/GenBank/DDBJ whole genome shotgun (WGS) entry which is preliminary data.</text>
</comment>
<dbReference type="SUPFAM" id="SSF51126">
    <property type="entry name" value="Pectin lyase-like"/>
    <property type="match status" value="1"/>
</dbReference>
<dbReference type="RefSeq" id="WP_161234512.1">
    <property type="nucleotide sequence ID" value="NZ_JANGDT010000041.1"/>
</dbReference>